<sequence length="440" mass="46724">MGAEPTILEPHTPHQPSEPHIIVRGEGCRVWDSTGAELLDAVAGLWCVSLGYSERRLIDAATRQLERLPFYGSFNHRTNDVALALADELAAVAPMSRCKVFFANSGSEANDSAIKFAWYYHAARGEADRTVILSHERAYHGSTAVAASATGLAHMHGGFGPLPFDMFHRLPCPDPAGELARESSPEEFEDRLLAVAEETIQRLGPKRIAAVIAEPVLGAGGLVVPPPGYLRRLKELLRQHGILLIADEVITAFGRTGSMFGSQHFSVEPDLLTVAKGLSSAYLPISAVLLGEHVWRALGDQSSRLGTLGHGFTYSGHPVCAAVARESLRIVVERDLPGRVRQVTGPVLGEAVSRLADAPGVLGVRSLGLLAGIDLAAATKPGVAGKRLAARAVEQGVIVRAIGDTLILAPPLATEEHDLTDMVKRLDAALAAEHSAPAGE</sequence>
<dbReference type="InterPro" id="IPR015424">
    <property type="entry name" value="PyrdxlP-dep_Trfase"/>
</dbReference>
<dbReference type="PROSITE" id="PS00600">
    <property type="entry name" value="AA_TRANSFER_CLASS_3"/>
    <property type="match status" value="1"/>
</dbReference>
<organism evidence="6 7">
    <name type="scientific">Saccharomonospora amisosensis</name>
    <dbReference type="NCBI Taxonomy" id="1128677"/>
    <lineage>
        <taxon>Bacteria</taxon>
        <taxon>Bacillati</taxon>
        <taxon>Actinomycetota</taxon>
        <taxon>Actinomycetes</taxon>
        <taxon>Pseudonocardiales</taxon>
        <taxon>Pseudonocardiaceae</taxon>
        <taxon>Saccharomonospora</taxon>
    </lineage>
</organism>
<evidence type="ECO:0000256" key="2">
    <source>
        <dbReference type="ARBA" id="ARBA00022576"/>
    </source>
</evidence>
<dbReference type="InterPro" id="IPR015422">
    <property type="entry name" value="PyrdxlP-dep_Trfase_small"/>
</dbReference>
<evidence type="ECO:0000256" key="5">
    <source>
        <dbReference type="RuleBase" id="RU003560"/>
    </source>
</evidence>
<dbReference type="PANTHER" id="PTHR42684">
    <property type="entry name" value="ADENOSYLMETHIONINE-8-AMINO-7-OXONONANOATE AMINOTRANSFERASE"/>
    <property type="match status" value="1"/>
</dbReference>
<dbReference type="EMBL" id="JAAOYM010000001">
    <property type="protein sequence ID" value="NIJ14283.1"/>
    <property type="molecule type" value="Genomic_DNA"/>
</dbReference>
<evidence type="ECO:0000313" key="6">
    <source>
        <dbReference type="EMBL" id="NIJ14283.1"/>
    </source>
</evidence>
<gene>
    <name evidence="6" type="ORF">FHU38_004627</name>
</gene>
<evidence type="ECO:0000256" key="3">
    <source>
        <dbReference type="ARBA" id="ARBA00022679"/>
    </source>
</evidence>
<dbReference type="GO" id="GO:0009448">
    <property type="term" value="P:gamma-aminobutyric acid metabolic process"/>
    <property type="evidence" value="ECO:0007669"/>
    <property type="project" value="TreeGrafter"/>
</dbReference>
<dbReference type="FunFam" id="3.40.640.10:FF:000014">
    <property type="entry name" value="Adenosylmethionine-8-amino-7-oxononanoate aminotransferase, probable"/>
    <property type="match status" value="1"/>
</dbReference>
<dbReference type="RefSeq" id="WP_167175093.1">
    <property type="nucleotide sequence ID" value="NZ_JAAOYM010000001.1"/>
</dbReference>
<evidence type="ECO:0000313" key="7">
    <source>
        <dbReference type="Proteomes" id="UP000545493"/>
    </source>
</evidence>
<dbReference type="EC" id="2.6.1.96" evidence="6"/>
<protein>
    <submittedName>
        <fullName evidence="6">4-aminobutyrate--pyruvate transaminase</fullName>
        <ecNumber evidence="6">2.6.1.96</ecNumber>
    </submittedName>
</protein>
<keyword evidence="4 5" id="KW-0663">Pyridoxal phosphate</keyword>
<dbReference type="Proteomes" id="UP000545493">
    <property type="component" value="Unassembled WGS sequence"/>
</dbReference>
<keyword evidence="3 6" id="KW-0808">Transferase</keyword>
<dbReference type="PIRSF" id="PIRSF000521">
    <property type="entry name" value="Transaminase_4ab_Lys_Orn"/>
    <property type="match status" value="1"/>
</dbReference>
<dbReference type="InterPro" id="IPR015421">
    <property type="entry name" value="PyrdxlP-dep_Trfase_major"/>
</dbReference>
<dbReference type="GO" id="GO:0030170">
    <property type="term" value="F:pyridoxal phosphate binding"/>
    <property type="evidence" value="ECO:0007669"/>
    <property type="project" value="InterPro"/>
</dbReference>
<dbReference type="GO" id="GO:0009102">
    <property type="term" value="P:biotin biosynthetic process"/>
    <property type="evidence" value="ECO:0007669"/>
    <property type="project" value="TreeGrafter"/>
</dbReference>
<comment type="caution">
    <text evidence="6">The sequence shown here is derived from an EMBL/GenBank/DDBJ whole genome shotgun (WGS) entry which is preliminary data.</text>
</comment>
<dbReference type="GO" id="GO:0034387">
    <property type="term" value="F:4-aminobutyrate:pyruvate transaminase activity"/>
    <property type="evidence" value="ECO:0007669"/>
    <property type="project" value="UniProtKB-EC"/>
</dbReference>
<dbReference type="Gene3D" id="3.90.1150.10">
    <property type="entry name" value="Aspartate Aminotransferase, domain 1"/>
    <property type="match status" value="1"/>
</dbReference>
<dbReference type="InterPro" id="IPR005814">
    <property type="entry name" value="Aminotrans_3"/>
</dbReference>
<dbReference type="Pfam" id="PF00202">
    <property type="entry name" value="Aminotran_3"/>
    <property type="match status" value="1"/>
</dbReference>
<dbReference type="InterPro" id="IPR049704">
    <property type="entry name" value="Aminotrans_3_PPA_site"/>
</dbReference>
<proteinExistence type="inferred from homology"/>
<dbReference type="Gene3D" id="3.40.640.10">
    <property type="entry name" value="Type I PLP-dependent aspartate aminotransferase-like (Major domain)"/>
    <property type="match status" value="1"/>
</dbReference>
<keyword evidence="2 6" id="KW-0032">Aminotransferase</keyword>
<dbReference type="AlphaFoldDB" id="A0A7X5UU83"/>
<dbReference type="CDD" id="cd00610">
    <property type="entry name" value="OAT_like"/>
    <property type="match status" value="1"/>
</dbReference>
<comment type="similarity">
    <text evidence="1 5">Belongs to the class-III pyridoxal-phosphate-dependent aminotransferase family.</text>
</comment>
<accession>A0A7X5UU83</accession>
<dbReference type="GO" id="GO:0004015">
    <property type="term" value="F:adenosylmethionine-8-amino-7-oxononanoate transaminase activity"/>
    <property type="evidence" value="ECO:0007669"/>
    <property type="project" value="TreeGrafter"/>
</dbReference>
<reference evidence="6 7" key="1">
    <citation type="submission" date="2020-03" db="EMBL/GenBank/DDBJ databases">
        <title>Sequencing the genomes of 1000 actinobacteria strains.</title>
        <authorList>
            <person name="Klenk H.-P."/>
        </authorList>
    </citation>
    <scope>NUCLEOTIDE SEQUENCE [LARGE SCALE GENOMIC DNA]</scope>
    <source>
        <strain evidence="6 7">DSM 45685</strain>
    </source>
</reference>
<name>A0A7X5UU83_9PSEU</name>
<evidence type="ECO:0000256" key="4">
    <source>
        <dbReference type="ARBA" id="ARBA00022898"/>
    </source>
</evidence>
<dbReference type="SUPFAM" id="SSF53383">
    <property type="entry name" value="PLP-dependent transferases"/>
    <property type="match status" value="1"/>
</dbReference>
<dbReference type="PANTHER" id="PTHR42684:SF3">
    <property type="entry name" value="ADENOSYLMETHIONINE-8-AMINO-7-OXONONANOATE AMINOTRANSFERASE"/>
    <property type="match status" value="1"/>
</dbReference>
<keyword evidence="6" id="KW-0670">Pyruvate</keyword>
<evidence type="ECO:0000256" key="1">
    <source>
        <dbReference type="ARBA" id="ARBA00008954"/>
    </source>
</evidence>
<keyword evidence="7" id="KW-1185">Reference proteome</keyword>